<dbReference type="GO" id="GO:0000724">
    <property type="term" value="P:double-strand break repair via homologous recombination"/>
    <property type="evidence" value="ECO:0007669"/>
    <property type="project" value="InterPro"/>
</dbReference>
<dbReference type="Gene3D" id="2.40.50.140">
    <property type="entry name" value="Nucleic acid-binding proteins"/>
    <property type="match status" value="3"/>
</dbReference>
<keyword evidence="6" id="KW-1185">Reference proteome</keyword>
<dbReference type="InterPro" id="IPR015252">
    <property type="entry name" value="BRCA2_hlx"/>
</dbReference>
<dbReference type="InterPro" id="IPR015525">
    <property type="entry name" value="BRCA2"/>
</dbReference>
<dbReference type="PANTHER" id="PTHR11289:SF0">
    <property type="entry name" value="BREAST CANCER TYPE 2 SUSCEPTIBILITY PROTEIN"/>
    <property type="match status" value="1"/>
</dbReference>
<evidence type="ECO:0000259" key="3">
    <source>
        <dbReference type="Pfam" id="PF09103"/>
    </source>
</evidence>
<evidence type="ECO:0008006" key="7">
    <source>
        <dbReference type="Google" id="ProtNLM"/>
    </source>
</evidence>
<feature type="compositionally biased region" description="Acidic residues" evidence="2">
    <location>
        <begin position="145"/>
        <end position="157"/>
    </location>
</feature>
<accession>A0A8K0NPG0</accession>
<feature type="coiled-coil region" evidence="1">
    <location>
        <begin position="996"/>
        <end position="1045"/>
    </location>
</feature>
<evidence type="ECO:0000313" key="6">
    <source>
        <dbReference type="Proteomes" id="UP000812966"/>
    </source>
</evidence>
<dbReference type="Pfam" id="PF09169">
    <property type="entry name" value="BRCA-2_helical"/>
    <property type="match status" value="1"/>
</dbReference>
<evidence type="ECO:0000259" key="4">
    <source>
        <dbReference type="Pfam" id="PF09169"/>
    </source>
</evidence>
<sequence>MEAEPNVRKDKSGSVDSIIDDRPAKKPRLSVDNTDGSSTKPAPPSSSAVPEPDIEINEEVDDGTKDVNMDLQPSSQPSERDGGLLFDSQEGILSATLRTPVSEQDDVKQVTDVTEEEEIHQNNVDMPYTIQAPPEKEVTNKAEQAAEDDDTEYDDPWFDAACLTTTDEGGNILPDHLPVPPSSTPGKKKDLERRRSSEIKRSQEGKAIRESYMRSQAAMMPVVEEKEPEKKAEKPLTGSMFAFGNGKVVPPVSEPAKIKAVQVLAEDPLDTFGMGPRTTLAGEEDDYFSTGFTAGGSCISGQTVIEPEVSPFPAFTGFQTGKGKKFAEPSEASKARIANLFGKDLEGLPPIDDFFKAPAPGPSKPISTPARPAAIGNGFVTPGAKPTMMPSFNAAAISDTPTKSTAFVPPKSVSGMSSFQTASGAKVPALSAEAKAKALALFADEGFGPADLPASNIRTSSFQTAAGAKVPELSAEAKAKALALFADEGFGEADLPTAGSGIGGISTPAPAMRNADGPHENPSFDVPMLSSYSQADAITKIEKRDDMLQETPVLPSPRAVPMIAPETPLRHVSRPAEVKQPVDLIKDVTNQGSMRTPAPQAKPFRPLLTPLPPAKQDLVNRPPASPLASPRLGIGLGMTPRSRSTLNKRPTFKTPFKPNSSSFSTPTLNRMPSSIRTPGPSLTARPKPASVDIIPVFDMKCPSPRETMLEAGLLPQQYSAEDIAQAGCPEEISKIDANNALFYHFNVGDGLKGPEDAFKQIQAEGCSQIALKWVTNHWSLILWKLASIVRAKPSIWEEKWSYSEVIRQLKYRYEREVNLAQRSPIKRMQEQDSPASLPMVLCVTSITPITNEHAQHNQGQFNSSILELTDGWYRIKANVDVPLQRAIEAGRLRAGYKIALAGARLDATKEGTDVLEALGRSSLRISGNSTSLVHWARRLGFSLQPFIATMPSLTKDGGSIALMAVTINRVYPLAYMAKEKGKGAAPWSEAEESRLQEEWTQRYNQERERLREACDKRMHSLEDDLDRLKQMCDGLEVTAEALDEADISDQMLEDYHQTNQKPAFLRNLSSVQILALAQKAQEEFGSESSSGQAETEDSLRALMPARATRSFQVIRMEDVFSNSKGKKRTAQLQVWDAHQLAKGVLKETGQYLVSNLAPAQPASWCGAQDSGEIFLCTNRNTIWKRLE</sequence>
<gene>
    <name evidence="5" type="ORF">FFLO_02067</name>
</gene>
<feature type="domain" description="BRCA2 OB1" evidence="3">
    <location>
        <begin position="823"/>
        <end position="941"/>
    </location>
</feature>
<dbReference type="EMBL" id="JABELV010000031">
    <property type="protein sequence ID" value="KAG7562488.1"/>
    <property type="molecule type" value="Genomic_DNA"/>
</dbReference>
<protein>
    <recommendedName>
        <fullName evidence="7">BRCA2 OB1 domain-containing protein</fullName>
    </recommendedName>
</protein>
<feature type="compositionally biased region" description="Basic and acidic residues" evidence="2">
    <location>
        <begin position="1"/>
        <end position="24"/>
    </location>
</feature>
<reference evidence="5" key="1">
    <citation type="submission" date="2020-04" db="EMBL/GenBank/DDBJ databases">
        <title>Analysis of mating type loci in Filobasidium floriforme.</title>
        <authorList>
            <person name="Nowrousian M."/>
        </authorList>
    </citation>
    <scope>NUCLEOTIDE SEQUENCE</scope>
    <source>
        <strain evidence="5">CBS 6242</strain>
    </source>
</reference>
<keyword evidence="1" id="KW-0175">Coiled coil</keyword>
<proteinExistence type="predicted"/>
<feature type="region of interest" description="Disordered" evidence="2">
    <location>
        <begin position="618"/>
        <end position="687"/>
    </location>
</feature>
<dbReference type="InterPro" id="IPR015187">
    <property type="entry name" value="BRCA2_OB_1"/>
</dbReference>
<feature type="region of interest" description="Disordered" evidence="2">
    <location>
        <begin position="1"/>
        <end position="207"/>
    </location>
</feature>
<feature type="compositionally biased region" description="Low complexity" evidence="2">
    <location>
        <begin position="37"/>
        <end position="51"/>
    </location>
</feature>
<evidence type="ECO:0000256" key="1">
    <source>
        <dbReference type="SAM" id="Coils"/>
    </source>
</evidence>
<feature type="domain" description="Breast cancer type 2 susceptibility protein helical" evidence="4">
    <location>
        <begin position="769"/>
        <end position="818"/>
    </location>
</feature>
<dbReference type="PANTHER" id="PTHR11289">
    <property type="entry name" value="BREAST CANCER TYPE 2 SUSCEPTIBILITY PROTEIN BRCA2"/>
    <property type="match status" value="1"/>
</dbReference>
<dbReference type="Proteomes" id="UP000812966">
    <property type="component" value="Unassembled WGS sequence"/>
</dbReference>
<dbReference type="AlphaFoldDB" id="A0A8K0NPG0"/>
<comment type="caution">
    <text evidence="5">The sequence shown here is derived from an EMBL/GenBank/DDBJ whole genome shotgun (WGS) entry which is preliminary data.</text>
</comment>
<feature type="compositionally biased region" description="Acidic residues" evidence="2">
    <location>
        <begin position="52"/>
        <end position="61"/>
    </location>
</feature>
<dbReference type="GO" id="GO:0006355">
    <property type="term" value="P:regulation of DNA-templated transcription"/>
    <property type="evidence" value="ECO:0007669"/>
    <property type="project" value="TreeGrafter"/>
</dbReference>
<feature type="compositionally biased region" description="Polar residues" evidence="2">
    <location>
        <begin position="657"/>
        <end position="676"/>
    </location>
</feature>
<dbReference type="SUPFAM" id="SSF81872">
    <property type="entry name" value="BRCA2 helical domain"/>
    <property type="match status" value="1"/>
</dbReference>
<dbReference type="InterPro" id="IPR012340">
    <property type="entry name" value="NA-bd_OB-fold"/>
</dbReference>
<dbReference type="OrthoDB" id="21095at2759"/>
<evidence type="ECO:0000256" key="2">
    <source>
        <dbReference type="SAM" id="MobiDB-lite"/>
    </source>
</evidence>
<dbReference type="InterPro" id="IPR036315">
    <property type="entry name" value="BRCA2_hlx_sf"/>
</dbReference>
<name>A0A8K0NPG0_9TREE</name>
<dbReference type="SUPFAM" id="SSF50249">
    <property type="entry name" value="Nucleic acid-binding proteins"/>
    <property type="match status" value="2"/>
</dbReference>
<evidence type="ECO:0000313" key="5">
    <source>
        <dbReference type="EMBL" id="KAG7562488.1"/>
    </source>
</evidence>
<feature type="compositionally biased region" description="Basic and acidic residues" evidence="2">
    <location>
        <begin position="187"/>
        <end position="207"/>
    </location>
</feature>
<dbReference type="Pfam" id="PF09103">
    <property type="entry name" value="BRCA-2_OB1"/>
    <property type="match status" value="1"/>
</dbReference>
<organism evidence="5 6">
    <name type="scientific">Filobasidium floriforme</name>
    <dbReference type="NCBI Taxonomy" id="5210"/>
    <lineage>
        <taxon>Eukaryota</taxon>
        <taxon>Fungi</taxon>
        <taxon>Dikarya</taxon>
        <taxon>Basidiomycota</taxon>
        <taxon>Agaricomycotina</taxon>
        <taxon>Tremellomycetes</taxon>
        <taxon>Filobasidiales</taxon>
        <taxon>Filobasidiaceae</taxon>
        <taxon>Filobasidium</taxon>
    </lineage>
</organism>